<keyword evidence="2" id="KW-1185">Reference proteome</keyword>
<evidence type="ECO:0000313" key="2">
    <source>
        <dbReference type="Proteomes" id="UP000678679"/>
    </source>
</evidence>
<accession>A0AAX1NCE5</accession>
<protein>
    <recommendedName>
        <fullName evidence="3">Lipoprotein</fullName>
    </recommendedName>
</protein>
<gene>
    <name evidence="1" type="ORF">KMW28_22865</name>
</gene>
<dbReference type="AlphaFoldDB" id="A0AAX1NCE5"/>
<sequence>MNQIKTISLQIILTIVFMSCTNQANKLENLRQFQDDQVFNVWDKQKGNDEAFLGLIGEGKIISSSFFKVSSDTLPYNYFLKNDSIYVLGKIDETKYVMSDGNSIFGCSLDPNNTITSIVSLSIFFPEDYYHVSSHIEKNNILILEKDGCKENSYVYSLENTEFIHPKVNFKETGCK</sequence>
<evidence type="ECO:0008006" key="3">
    <source>
        <dbReference type="Google" id="ProtNLM"/>
    </source>
</evidence>
<proteinExistence type="predicted"/>
<name>A0AAX1NCE5_9BACT</name>
<reference evidence="1 2" key="1">
    <citation type="submission" date="2021-05" db="EMBL/GenBank/DDBJ databases">
        <title>Comparative genomic studies on the polysaccharide-degrading batcterial strains of the Flammeovirga genus.</title>
        <authorList>
            <person name="Zewei F."/>
            <person name="Zheng Z."/>
            <person name="Yu L."/>
            <person name="Ruyue G."/>
            <person name="Yanhong M."/>
            <person name="Yuanyuan C."/>
            <person name="Jingyan G."/>
            <person name="Wenjun H."/>
        </authorList>
    </citation>
    <scope>NUCLEOTIDE SEQUENCE [LARGE SCALE GENOMIC DNA]</scope>
    <source>
        <strain evidence="1 2">NBRC:100898</strain>
    </source>
</reference>
<dbReference type="KEGG" id="fya:KMW28_22865"/>
<organism evidence="1 2">
    <name type="scientific">Flammeovirga yaeyamensis</name>
    <dbReference type="NCBI Taxonomy" id="367791"/>
    <lineage>
        <taxon>Bacteria</taxon>
        <taxon>Pseudomonadati</taxon>
        <taxon>Bacteroidota</taxon>
        <taxon>Cytophagia</taxon>
        <taxon>Cytophagales</taxon>
        <taxon>Flammeovirgaceae</taxon>
        <taxon>Flammeovirga</taxon>
    </lineage>
</organism>
<dbReference type="EMBL" id="CP076133">
    <property type="protein sequence ID" value="QWG05265.1"/>
    <property type="molecule type" value="Genomic_DNA"/>
</dbReference>
<dbReference type="RefSeq" id="WP_169662069.1">
    <property type="nucleotide sequence ID" value="NZ_CP076133.1"/>
</dbReference>
<dbReference type="Proteomes" id="UP000678679">
    <property type="component" value="Chromosome 2"/>
</dbReference>
<dbReference type="PROSITE" id="PS51257">
    <property type="entry name" value="PROKAR_LIPOPROTEIN"/>
    <property type="match status" value="1"/>
</dbReference>
<evidence type="ECO:0000313" key="1">
    <source>
        <dbReference type="EMBL" id="QWG05265.1"/>
    </source>
</evidence>